<comment type="caution">
    <text evidence="1">The sequence shown here is derived from an EMBL/GenBank/DDBJ whole genome shotgun (WGS) entry which is preliminary data.</text>
</comment>
<gene>
    <name evidence="1" type="ORF">Mgra_00003228</name>
</gene>
<sequence length="190" mass="21913">MLSTNSWLSLSTINNEIKNKQKYSFTPSLRVHSPSPIINNLNNIKQERRSPSLFDLRNEEFKGGIYNNNIMTKTISVSKENKYIQHKFSTSTNRLPLSNRYNKSCDWLAPFPCAKCSIESSGHEEYKYNNPIAQVSSDILRAQGYSQQFKSLLSTPKSRRDSVPDETFNQINEQKRILISQQQQSLALFI</sequence>
<protein>
    <submittedName>
        <fullName evidence="1">Uncharacterized protein</fullName>
    </submittedName>
</protein>
<proteinExistence type="predicted"/>
<dbReference type="EMBL" id="JABEBT010000021">
    <property type="protein sequence ID" value="KAF7637262.1"/>
    <property type="molecule type" value="Genomic_DNA"/>
</dbReference>
<dbReference type="AlphaFoldDB" id="A0A8S9ZU79"/>
<keyword evidence="2" id="KW-1185">Reference proteome</keyword>
<evidence type="ECO:0000313" key="2">
    <source>
        <dbReference type="Proteomes" id="UP000605970"/>
    </source>
</evidence>
<reference evidence="1" key="1">
    <citation type="journal article" date="2020" name="Ecol. Evol.">
        <title>Genome structure and content of the rice root-knot nematode (Meloidogyne graminicola).</title>
        <authorList>
            <person name="Phan N.T."/>
            <person name="Danchin E.G.J."/>
            <person name="Klopp C."/>
            <person name="Perfus-Barbeoch L."/>
            <person name="Kozlowski D.K."/>
            <person name="Koutsovoulos G.D."/>
            <person name="Lopez-Roques C."/>
            <person name="Bouchez O."/>
            <person name="Zahm M."/>
            <person name="Besnard G."/>
            <person name="Bellafiore S."/>
        </authorList>
    </citation>
    <scope>NUCLEOTIDE SEQUENCE</scope>
    <source>
        <strain evidence="1">VN-18</strain>
    </source>
</reference>
<organism evidence="1 2">
    <name type="scientific">Meloidogyne graminicola</name>
    <dbReference type="NCBI Taxonomy" id="189291"/>
    <lineage>
        <taxon>Eukaryota</taxon>
        <taxon>Metazoa</taxon>
        <taxon>Ecdysozoa</taxon>
        <taxon>Nematoda</taxon>
        <taxon>Chromadorea</taxon>
        <taxon>Rhabditida</taxon>
        <taxon>Tylenchina</taxon>
        <taxon>Tylenchomorpha</taxon>
        <taxon>Tylenchoidea</taxon>
        <taxon>Meloidogynidae</taxon>
        <taxon>Meloidogyninae</taxon>
        <taxon>Meloidogyne</taxon>
    </lineage>
</organism>
<name>A0A8S9ZU79_9BILA</name>
<accession>A0A8S9ZU79</accession>
<evidence type="ECO:0000313" key="1">
    <source>
        <dbReference type="EMBL" id="KAF7637262.1"/>
    </source>
</evidence>
<dbReference type="OrthoDB" id="5809340at2759"/>
<dbReference type="Proteomes" id="UP000605970">
    <property type="component" value="Unassembled WGS sequence"/>
</dbReference>